<feature type="compositionally biased region" description="Basic and acidic residues" evidence="2">
    <location>
        <begin position="324"/>
        <end position="333"/>
    </location>
</feature>
<organism evidence="4 5">
    <name type="scientific">Faecalibacterium prausnitzii</name>
    <dbReference type="NCBI Taxonomy" id="853"/>
    <lineage>
        <taxon>Bacteria</taxon>
        <taxon>Bacillati</taxon>
        <taxon>Bacillota</taxon>
        <taxon>Clostridia</taxon>
        <taxon>Eubacteriales</taxon>
        <taxon>Oscillospiraceae</taxon>
        <taxon>Faecalibacterium</taxon>
    </lineage>
</organism>
<dbReference type="Pfam" id="PF02195">
    <property type="entry name" value="ParB_N"/>
    <property type="match status" value="1"/>
</dbReference>
<gene>
    <name evidence="4" type="primary">spo0C_2</name>
    <name evidence="4" type="ORF">FPPS064S07_01179</name>
</gene>
<evidence type="ECO:0000256" key="1">
    <source>
        <dbReference type="ARBA" id="ARBA00006295"/>
    </source>
</evidence>
<dbReference type="GO" id="GO:0003677">
    <property type="term" value="F:DNA binding"/>
    <property type="evidence" value="ECO:0007669"/>
    <property type="project" value="InterPro"/>
</dbReference>
<feature type="region of interest" description="Disordered" evidence="2">
    <location>
        <begin position="57"/>
        <end position="199"/>
    </location>
</feature>
<dbReference type="PANTHER" id="PTHR33375">
    <property type="entry name" value="CHROMOSOME-PARTITIONING PROTEIN PARB-RELATED"/>
    <property type="match status" value="1"/>
</dbReference>
<proteinExistence type="inferred from homology"/>
<feature type="region of interest" description="Disordered" evidence="2">
    <location>
        <begin position="320"/>
        <end position="339"/>
    </location>
</feature>
<dbReference type="NCBIfam" id="TIGR00180">
    <property type="entry name" value="parB_part"/>
    <property type="match status" value="1"/>
</dbReference>
<dbReference type="Gene3D" id="3.90.1530.30">
    <property type="match status" value="1"/>
</dbReference>
<dbReference type="SUPFAM" id="SSF109709">
    <property type="entry name" value="KorB DNA-binding domain-like"/>
    <property type="match status" value="1"/>
</dbReference>
<feature type="compositionally biased region" description="Basic and acidic residues" evidence="2">
    <location>
        <begin position="115"/>
        <end position="134"/>
    </location>
</feature>
<dbReference type="InterPro" id="IPR050336">
    <property type="entry name" value="Chromosome_partition/occlusion"/>
</dbReference>
<dbReference type="PANTHER" id="PTHR33375:SF1">
    <property type="entry name" value="CHROMOSOME-PARTITIONING PROTEIN PARB-RELATED"/>
    <property type="match status" value="1"/>
</dbReference>
<evidence type="ECO:0000313" key="5">
    <source>
        <dbReference type="Proteomes" id="UP000406184"/>
    </source>
</evidence>
<dbReference type="InterPro" id="IPR003115">
    <property type="entry name" value="ParB_N"/>
</dbReference>
<keyword evidence="5" id="KW-1185">Reference proteome</keyword>
<feature type="compositionally biased region" description="Basic and acidic residues" evidence="2">
    <location>
        <begin position="158"/>
        <end position="175"/>
    </location>
</feature>
<dbReference type="AlphaFoldDB" id="A0A564U973"/>
<dbReference type="SUPFAM" id="SSF110849">
    <property type="entry name" value="ParB/Sulfiredoxin"/>
    <property type="match status" value="1"/>
</dbReference>
<name>A0A564U973_9FIRM</name>
<feature type="region of interest" description="Disordered" evidence="2">
    <location>
        <begin position="1"/>
        <end position="32"/>
    </location>
</feature>
<evidence type="ECO:0000259" key="3">
    <source>
        <dbReference type="SMART" id="SM00470"/>
    </source>
</evidence>
<dbReference type="GO" id="GO:0005694">
    <property type="term" value="C:chromosome"/>
    <property type="evidence" value="ECO:0007669"/>
    <property type="project" value="TreeGrafter"/>
</dbReference>
<feature type="domain" description="ParB-like N-terminal" evidence="3">
    <location>
        <begin position="205"/>
        <end position="295"/>
    </location>
</feature>
<dbReference type="InterPro" id="IPR036086">
    <property type="entry name" value="ParB/Sulfiredoxin_sf"/>
</dbReference>
<reference evidence="4 5" key="1">
    <citation type="submission" date="2019-07" db="EMBL/GenBank/DDBJ databases">
        <authorList>
            <person name="Hibberd C M."/>
            <person name="Gehrig L. J."/>
            <person name="Chang H.-W."/>
            <person name="Venkatesh S."/>
        </authorList>
    </citation>
    <scope>NUCLEOTIDE SEQUENCE [LARGE SCALE GENOMIC DNA]</scope>
    <source>
        <strain evidence="4">Faecalibacterium_prausnitzii_JG_BgPS064</strain>
    </source>
</reference>
<evidence type="ECO:0000256" key="2">
    <source>
        <dbReference type="SAM" id="MobiDB-lite"/>
    </source>
</evidence>
<dbReference type="CDD" id="cd16407">
    <property type="entry name" value="ParB_N_like"/>
    <property type="match status" value="1"/>
</dbReference>
<dbReference type="RefSeq" id="WP_158399326.1">
    <property type="nucleotide sequence ID" value="NZ_CABHMY010000122.1"/>
</dbReference>
<dbReference type="InterPro" id="IPR004437">
    <property type="entry name" value="ParB/RepB/Spo0J"/>
</dbReference>
<accession>A0A564U973</accession>
<dbReference type="Proteomes" id="UP000406184">
    <property type="component" value="Unassembled WGS sequence"/>
</dbReference>
<dbReference type="Gene3D" id="1.10.10.2830">
    <property type="match status" value="1"/>
</dbReference>
<protein>
    <submittedName>
        <fullName evidence="4">Chromosome-partitioning protein Spo0J</fullName>
    </submittedName>
</protein>
<evidence type="ECO:0000313" key="4">
    <source>
        <dbReference type="EMBL" id="VUX16053.1"/>
    </source>
</evidence>
<dbReference type="EMBL" id="CABHMY010000122">
    <property type="protein sequence ID" value="VUX16053.1"/>
    <property type="molecule type" value="Genomic_DNA"/>
</dbReference>
<dbReference type="SMART" id="SM00470">
    <property type="entry name" value="ParB"/>
    <property type="match status" value="1"/>
</dbReference>
<dbReference type="GO" id="GO:0007059">
    <property type="term" value="P:chromosome segregation"/>
    <property type="evidence" value="ECO:0007669"/>
    <property type="project" value="TreeGrafter"/>
</dbReference>
<sequence>MADDKKNIPDVASPTEAPAPTVENVAVPEQPAPEPVLTDAEAVMLEHEGQAVLFEMGEAVPDPADAFTHAEVEEPAAPEAPKAEMEQAQPPDPGKDAPAPAHSGKVVDFAAARNEAAKEEKKAVKQKPPTEKAKAAKPGRGRPSKDGKAAPGKAKPSKPRDKKSQSKLTPEKPAVDKGSAPAGAEVTPEPSAPRDATRPAKEEIVYLNLSDLHPFKNHPFGVRDDAEMQGLVESVKAAGVNQPALVRPREDGGYEIIAGHRRQRASELAGFANMPCIVRNMTDDEAILAMTDDNLRHRERILPTEKAQSLKMQVEAIKHQGSRPGEEDKDAGKRSTQVVGDRNGMNYKQVQRYIRLTELVPDLQKMVDEKKLAFTPAVEISFIRPKHQKYIAVSIEGQQSSPSLSQAQKMRELDKDGKLNGDVIDGILSQEKKEVDKVIINSAELEKYFGKDKSPREMKDKIISLLDDWKAKQPPELGKPEKKTNLEK</sequence>
<comment type="similarity">
    <text evidence="1">Belongs to the ParB family.</text>
</comment>